<dbReference type="InterPro" id="IPR015424">
    <property type="entry name" value="PyrdxlP-dep_Trfase"/>
</dbReference>
<dbReference type="InterPro" id="IPR000192">
    <property type="entry name" value="Aminotrans_V_dom"/>
</dbReference>
<dbReference type="InterPro" id="IPR015422">
    <property type="entry name" value="PyrdxlP-dep_Trfase_small"/>
</dbReference>
<reference evidence="3 4" key="1">
    <citation type="submission" date="2018-01" db="EMBL/GenBank/DDBJ databases">
        <title>Whole genome analyses suggest that Burkholderia sensu lato contains two further novel genera in the rhizoxinica-symbiotica group Mycetohabitans gen. nov., and Trinickia gen. nov.: implications for the evolution of diazotrophy and nodulation in the Burkholderiaceae.</title>
        <authorList>
            <person name="Estrada-de los Santos P."/>
            <person name="Palmer M."/>
            <person name="Chavez-Ramirez B."/>
            <person name="Beukes C."/>
            <person name="Steenkamp E.T."/>
            <person name="Hirsch A.M."/>
            <person name="Manyaka P."/>
            <person name="Maluk M."/>
            <person name="Lafos M."/>
            <person name="Crook M."/>
            <person name="Gross E."/>
            <person name="Simon M.F."/>
            <person name="Bueno dos Reis Junior F."/>
            <person name="Poole P.S."/>
            <person name="Venter S.N."/>
            <person name="James E.K."/>
        </authorList>
    </citation>
    <scope>NUCLEOTIDE SEQUENCE [LARGE SCALE GENOMIC DNA]</scope>
    <source>
        <strain evidence="3 4">GP25-8</strain>
    </source>
</reference>
<protein>
    <recommendedName>
        <fullName evidence="2">Aminotransferase class V domain-containing protein</fullName>
    </recommendedName>
</protein>
<dbReference type="Proteomes" id="UP000235347">
    <property type="component" value="Unassembled WGS sequence"/>
</dbReference>
<dbReference type="PANTHER" id="PTHR43092">
    <property type="entry name" value="L-CYSTEINE DESULFHYDRASE"/>
    <property type="match status" value="1"/>
</dbReference>
<evidence type="ECO:0000313" key="4">
    <source>
        <dbReference type="Proteomes" id="UP000235347"/>
    </source>
</evidence>
<gene>
    <name evidence="3" type="ORF">C0Z19_23665</name>
</gene>
<dbReference type="RefSeq" id="WP_102612270.1">
    <property type="nucleotide sequence ID" value="NZ_CADIKD010000023.1"/>
</dbReference>
<dbReference type="SUPFAM" id="SSF53383">
    <property type="entry name" value="PLP-dependent transferases"/>
    <property type="match status" value="1"/>
</dbReference>
<comment type="caution">
    <text evidence="3">The sequence shown here is derived from an EMBL/GenBank/DDBJ whole genome shotgun (WGS) entry which is preliminary data.</text>
</comment>
<dbReference type="Pfam" id="PF00266">
    <property type="entry name" value="Aminotran_5"/>
    <property type="match status" value="1"/>
</dbReference>
<evidence type="ECO:0000256" key="1">
    <source>
        <dbReference type="ARBA" id="ARBA00022898"/>
    </source>
</evidence>
<dbReference type="PANTHER" id="PTHR43092:SF6">
    <property type="entry name" value="BLR1280 PROTEIN"/>
    <property type="match status" value="1"/>
</dbReference>
<dbReference type="InterPro" id="IPR015421">
    <property type="entry name" value="PyrdxlP-dep_Trfase_major"/>
</dbReference>
<dbReference type="Gene3D" id="3.40.640.10">
    <property type="entry name" value="Type I PLP-dependent aspartate aminotransferase-like (Major domain)"/>
    <property type="match status" value="1"/>
</dbReference>
<keyword evidence="4" id="KW-1185">Reference proteome</keyword>
<proteinExistence type="predicted"/>
<sequence length="456" mass="50094">MSDLASCLLDREEPFFSTFSREFVLNPDVIYLMAGQKGSMPAPVLRCLKEDIDALARDPFRIHAEDPRATREAVARGYRAHVDEIAITRNATDALTQILMGIDWQPGDEALVSPLEHPAGIATLSRIACRYGVAIRVFGLPEPAEATAAGIVEAVARRIRPGRTKLLFFSSPLWPNGMRMPERALAQLAQAHGIITVVDGAHFAGMLAPELSASGVDFWAFSGHKWQCGPGGTGVLYARNRVSEANPNPLPHLHLIRSAAMRDVPFDGSRPEGFDIGSALTQSGAPEGALWHALSNVCRRWDEIGRVRIEAWILGLADYMRERIAEAFGPQALLQPTADVTLASGIVAFNPFVREAHRESLSLNETFREQLLTQYRIRISGGALGPSGWPALADDTPCAFKPGVIPNRDPYGLKPKPLAHPHRANACVWTQREQVDHFVTCARQLARTLERRHAHD</sequence>
<dbReference type="AlphaFoldDB" id="A0A2N7VLI0"/>
<name>A0A2N7VLI0_9BURK</name>
<evidence type="ECO:0000259" key="2">
    <source>
        <dbReference type="Pfam" id="PF00266"/>
    </source>
</evidence>
<feature type="domain" description="Aminotransferase class V" evidence="2">
    <location>
        <begin position="68"/>
        <end position="336"/>
    </location>
</feature>
<dbReference type="EMBL" id="PNYB01000027">
    <property type="protein sequence ID" value="PMS18008.1"/>
    <property type="molecule type" value="Genomic_DNA"/>
</dbReference>
<keyword evidence="1" id="KW-0663">Pyridoxal phosphate</keyword>
<organism evidence="3 4">
    <name type="scientific">Trinickia soli</name>
    <dbReference type="NCBI Taxonomy" id="380675"/>
    <lineage>
        <taxon>Bacteria</taxon>
        <taxon>Pseudomonadati</taxon>
        <taxon>Pseudomonadota</taxon>
        <taxon>Betaproteobacteria</taxon>
        <taxon>Burkholderiales</taxon>
        <taxon>Burkholderiaceae</taxon>
        <taxon>Trinickia</taxon>
    </lineage>
</organism>
<accession>A0A2N7VLI0</accession>
<evidence type="ECO:0000313" key="3">
    <source>
        <dbReference type="EMBL" id="PMS18008.1"/>
    </source>
</evidence>
<dbReference type="Gene3D" id="3.90.1150.10">
    <property type="entry name" value="Aspartate Aminotransferase, domain 1"/>
    <property type="match status" value="1"/>
</dbReference>